<organism evidence="1 2">
    <name type="scientific">Ornithinibacter aureus</name>
    <dbReference type="NCBI Taxonomy" id="622664"/>
    <lineage>
        <taxon>Bacteria</taxon>
        <taxon>Bacillati</taxon>
        <taxon>Actinomycetota</taxon>
        <taxon>Actinomycetes</taxon>
        <taxon>Micrococcales</taxon>
        <taxon>Intrasporangiaceae</taxon>
        <taxon>Ornithinibacter</taxon>
    </lineage>
</organism>
<accession>A0ABP8J7W5</accession>
<dbReference type="EMBL" id="BAABFX010000004">
    <property type="protein sequence ID" value="GAA4386586.1"/>
    <property type="molecule type" value="Genomic_DNA"/>
</dbReference>
<keyword evidence="2" id="KW-1185">Reference proteome</keyword>
<reference evidence="2" key="1">
    <citation type="journal article" date="2019" name="Int. J. Syst. Evol. Microbiol.">
        <title>The Global Catalogue of Microorganisms (GCM) 10K type strain sequencing project: providing services to taxonomists for standard genome sequencing and annotation.</title>
        <authorList>
            <consortium name="The Broad Institute Genomics Platform"/>
            <consortium name="The Broad Institute Genome Sequencing Center for Infectious Disease"/>
            <person name="Wu L."/>
            <person name="Ma J."/>
        </authorList>
    </citation>
    <scope>NUCLEOTIDE SEQUENCE [LARGE SCALE GENOMIC DNA]</scope>
    <source>
        <strain evidence="2">JCM 17738</strain>
    </source>
</reference>
<comment type="caution">
    <text evidence="1">The sequence shown here is derived from an EMBL/GenBank/DDBJ whole genome shotgun (WGS) entry which is preliminary data.</text>
</comment>
<name>A0ABP8J7W5_9MICO</name>
<sequence>MARSAGGVRVWLLSRVEDGGPCWRRGLLQPSLEQGLRVPGHGCGDAIGGVGHVEVVCDPAVQVRSPLSEQGELLPQRGQGAVESPVREVRRGGVVGGVTDGPSDVTPDEGNDVQLATFRRGRHRVLPVGVAGRQISKMEWPV</sequence>
<dbReference type="Proteomes" id="UP001500390">
    <property type="component" value="Unassembled WGS sequence"/>
</dbReference>
<protein>
    <submittedName>
        <fullName evidence="1">Uncharacterized protein</fullName>
    </submittedName>
</protein>
<gene>
    <name evidence="1" type="ORF">GCM10023153_00320</name>
</gene>
<evidence type="ECO:0000313" key="1">
    <source>
        <dbReference type="EMBL" id="GAA4386586.1"/>
    </source>
</evidence>
<evidence type="ECO:0000313" key="2">
    <source>
        <dbReference type="Proteomes" id="UP001500390"/>
    </source>
</evidence>
<proteinExistence type="predicted"/>